<evidence type="ECO:0000256" key="5">
    <source>
        <dbReference type="ARBA" id="ARBA00023136"/>
    </source>
</evidence>
<sequence length="353" mass="35877">MTDQRVTGGAGKEPAAAPAGVTATAAQAADPSAPLASGKPAGTRLGFSNYLGLVGALVAMIALFSVLSSHFLTFETFVTIANQIPDLVVMSVGMTFVLIIAGIDLSVGSVLALGASIVSVASLKWQLGPIVAAALGLAAAALTGTITGAVTVGWRIPSFIVSLGVLEAARGLAYQMTNSRTAYIGDAFDFLSNPIAVGISPAFLIAVAVMIVAQLVLTRTVFGRYLVGIGTNEEAVRLAGVNPKPYKVIVFALMGALSGLAALFQISRLEAADPNAGVGLELQVIAAVVIGGTSLMGGRGSVISTFFGVLIISVLAAGLAQIGANEPTKRIITGAVIVIAVVLDTYRSRRKRN</sequence>
<keyword evidence="4 6" id="KW-1133">Transmembrane helix</keyword>
<proteinExistence type="predicted"/>
<accession>A0A1N7S4G1</accession>
<evidence type="ECO:0000256" key="2">
    <source>
        <dbReference type="ARBA" id="ARBA00022475"/>
    </source>
</evidence>
<keyword evidence="5 6" id="KW-0472">Membrane</keyword>
<dbReference type="EMBL" id="CYGY02000032">
    <property type="protein sequence ID" value="SIT42293.1"/>
    <property type="molecule type" value="Genomic_DNA"/>
</dbReference>
<feature type="transmembrane region" description="Helical" evidence="6">
    <location>
        <begin position="303"/>
        <end position="324"/>
    </location>
</feature>
<feature type="transmembrane region" description="Helical" evidence="6">
    <location>
        <begin position="278"/>
        <end position="296"/>
    </location>
</feature>
<dbReference type="InterPro" id="IPR001851">
    <property type="entry name" value="ABC_transp_permease"/>
</dbReference>
<organism evidence="7 8">
    <name type="scientific">Paraburkholderia piptadeniae</name>
    <dbReference type="NCBI Taxonomy" id="1701573"/>
    <lineage>
        <taxon>Bacteria</taxon>
        <taxon>Pseudomonadati</taxon>
        <taxon>Pseudomonadota</taxon>
        <taxon>Betaproteobacteria</taxon>
        <taxon>Burkholderiales</taxon>
        <taxon>Burkholderiaceae</taxon>
        <taxon>Paraburkholderia</taxon>
    </lineage>
</organism>
<feature type="transmembrane region" description="Helical" evidence="6">
    <location>
        <begin position="50"/>
        <end position="72"/>
    </location>
</feature>
<name>A0A1N7S4G1_9BURK</name>
<evidence type="ECO:0000313" key="8">
    <source>
        <dbReference type="Proteomes" id="UP000195569"/>
    </source>
</evidence>
<dbReference type="OrthoDB" id="9799990at2"/>
<reference evidence="7" key="1">
    <citation type="submission" date="2016-12" db="EMBL/GenBank/DDBJ databases">
        <authorList>
            <person name="Moulin L."/>
        </authorList>
    </citation>
    <scope>NUCLEOTIDE SEQUENCE [LARGE SCALE GENOMIC DNA]</scope>
    <source>
        <strain evidence="7">STM 7183</strain>
    </source>
</reference>
<dbReference type="Pfam" id="PF02653">
    <property type="entry name" value="BPD_transp_2"/>
    <property type="match status" value="1"/>
</dbReference>
<evidence type="ECO:0000313" key="7">
    <source>
        <dbReference type="EMBL" id="SIT42293.1"/>
    </source>
</evidence>
<comment type="subcellular location">
    <subcellularLocation>
        <location evidence="1">Cell membrane</location>
        <topology evidence="1">Multi-pass membrane protein</topology>
    </subcellularLocation>
</comment>
<gene>
    <name evidence="7" type="ORF">BN2476_320035</name>
</gene>
<dbReference type="PANTHER" id="PTHR32196:SF72">
    <property type="entry name" value="RIBOSE IMPORT PERMEASE PROTEIN RBSC"/>
    <property type="match status" value="1"/>
</dbReference>
<dbReference type="AlphaFoldDB" id="A0A1N7S4G1"/>
<evidence type="ECO:0000256" key="1">
    <source>
        <dbReference type="ARBA" id="ARBA00004651"/>
    </source>
</evidence>
<feature type="transmembrane region" description="Helical" evidence="6">
    <location>
        <begin position="248"/>
        <end position="266"/>
    </location>
</feature>
<dbReference type="PANTHER" id="PTHR32196">
    <property type="entry name" value="ABC TRANSPORTER PERMEASE PROTEIN YPHD-RELATED-RELATED"/>
    <property type="match status" value="1"/>
</dbReference>
<dbReference type="CDD" id="cd06579">
    <property type="entry name" value="TM_PBP1_transp_AraH_like"/>
    <property type="match status" value="1"/>
</dbReference>
<feature type="transmembrane region" description="Helical" evidence="6">
    <location>
        <begin position="92"/>
        <end position="118"/>
    </location>
</feature>
<evidence type="ECO:0000256" key="4">
    <source>
        <dbReference type="ARBA" id="ARBA00022989"/>
    </source>
</evidence>
<keyword evidence="3 6" id="KW-0812">Transmembrane</keyword>
<evidence type="ECO:0000256" key="6">
    <source>
        <dbReference type="SAM" id="Phobius"/>
    </source>
</evidence>
<dbReference type="GO" id="GO:0005886">
    <property type="term" value="C:plasma membrane"/>
    <property type="evidence" value="ECO:0007669"/>
    <property type="project" value="UniProtKB-SubCell"/>
</dbReference>
<feature type="transmembrane region" description="Helical" evidence="6">
    <location>
        <begin position="195"/>
        <end position="217"/>
    </location>
</feature>
<keyword evidence="8" id="KW-1185">Reference proteome</keyword>
<comment type="caution">
    <text evidence="7">The sequence shown here is derived from an EMBL/GenBank/DDBJ whole genome shotgun (WGS) entry which is preliminary data.</text>
</comment>
<dbReference type="RefSeq" id="WP_087735278.1">
    <property type="nucleotide sequence ID" value="NZ_CYGY02000032.1"/>
</dbReference>
<dbReference type="Proteomes" id="UP000195569">
    <property type="component" value="Unassembled WGS sequence"/>
</dbReference>
<evidence type="ECO:0000256" key="3">
    <source>
        <dbReference type="ARBA" id="ARBA00022692"/>
    </source>
</evidence>
<dbReference type="GO" id="GO:0022857">
    <property type="term" value="F:transmembrane transporter activity"/>
    <property type="evidence" value="ECO:0007669"/>
    <property type="project" value="InterPro"/>
</dbReference>
<keyword evidence="2" id="KW-1003">Cell membrane</keyword>
<feature type="transmembrane region" description="Helical" evidence="6">
    <location>
        <begin position="130"/>
        <end position="154"/>
    </location>
</feature>
<protein>
    <submittedName>
        <fullName evidence="7">Monosaccharide-transporting ATPase</fullName>
    </submittedName>
</protein>